<reference evidence="2" key="1">
    <citation type="submission" date="2020-04" db="EMBL/GenBank/DDBJ databases">
        <authorList>
            <person name="Chiriac C."/>
            <person name="Salcher M."/>
            <person name="Ghai R."/>
            <person name="Kavagutti S V."/>
        </authorList>
    </citation>
    <scope>NUCLEOTIDE SEQUENCE</scope>
</reference>
<accession>A0A6J5M560</accession>
<proteinExistence type="predicted"/>
<evidence type="ECO:0000313" key="2">
    <source>
        <dbReference type="EMBL" id="CAB4140236.1"/>
    </source>
</evidence>
<dbReference type="Gene3D" id="3.30.420.240">
    <property type="match status" value="1"/>
</dbReference>
<sequence length="628" mass="71465">MTFQKTNNPRTAMAAEAKAKVLALVSEGMSVHRAMEQNGKKPDTVRIWCLRDPAFATALAEAKENAKERSLKAMGVAREDITFPQFSEMFLDQRVFPHHMDWIDLLEGREPSWLHPSMIYEPGNRNRLLLNVPPEHAKSTVITVNYATYRIALNPNVRIIVVSKTLIKAREFVYAIKQRLSHPRWLKLQTTFGPEGGWKEDSDTWRVDTVYLGSDARNSSEKDPTIQALGMGGQIYGARADLIILDDCITTSNAHEHEKQINWLQKEVITRLGKNGKLLVVGTRIAPSDFYKELRDPKHWSGGKSPFTYMGMPAVLEYGDKPEEWETLWAKSDTPWDGDEDTPPDENGLYPKWDGETLFKRRSEVTPATWALVYQQEDVVEDSIFPPELVQGSINGMRKRGPLRPGATGHPPQVEGYTIVGFDPAMAGNAAFVAITYNRTDGKIYVLDCMNMSDPTPQKIRQAIEDFTLRYRPQEFRVEINAHQKAYSLDEELRTWLSSHGVRLNSHFTGKNKWDTNFGVASMSTLFGTTREGKFQKNNIVELPSTENSEGMKALVQQLITWKADTRGKTDTVMALWFAVIRAREFMQQNSNIARYASNRWATRAQQHKRTSINLDEAASEMWQQQYG</sequence>
<feature type="region of interest" description="Disordered" evidence="1">
    <location>
        <begin position="332"/>
        <end position="351"/>
    </location>
</feature>
<gene>
    <name evidence="2" type="ORF">UFOVP404_39</name>
</gene>
<name>A0A6J5M560_9CAUD</name>
<dbReference type="Gene3D" id="3.40.50.300">
    <property type="entry name" value="P-loop containing nucleotide triphosphate hydrolases"/>
    <property type="match status" value="1"/>
</dbReference>
<evidence type="ECO:0000256" key="1">
    <source>
        <dbReference type="SAM" id="MobiDB-lite"/>
    </source>
</evidence>
<dbReference type="EMBL" id="LR796377">
    <property type="protein sequence ID" value="CAB4140236.1"/>
    <property type="molecule type" value="Genomic_DNA"/>
</dbReference>
<dbReference type="InterPro" id="IPR027417">
    <property type="entry name" value="P-loop_NTPase"/>
</dbReference>
<protein>
    <submittedName>
        <fullName evidence="2">Uncharacterized protein</fullName>
    </submittedName>
</protein>
<organism evidence="2">
    <name type="scientific">uncultured Caudovirales phage</name>
    <dbReference type="NCBI Taxonomy" id="2100421"/>
    <lineage>
        <taxon>Viruses</taxon>
        <taxon>Duplodnaviria</taxon>
        <taxon>Heunggongvirae</taxon>
        <taxon>Uroviricota</taxon>
        <taxon>Caudoviricetes</taxon>
        <taxon>Peduoviridae</taxon>
        <taxon>Maltschvirus</taxon>
        <taxon>Maltschvirus maltsch</taxon>
    </lineage>
</organism>